<evidence type="ECO:0000313" key="1">
    <source>
        <dbReference type="EMBL" id="MDB0579642.1"/>
    </source>
</evidence>
<dbReference type="RefSeq" id="WP_156964944.1">
    <property type="nucleotide sequence ID" value="NZ_JABEVU030000001.1"/>
</dbReference>
<dbReference type="Proteomes" id="UP000527860">
    <property type="component" value="Unassembled WGS sequence"/>
</dbReference>
<accession>A0ABT4YFZ2</accession>
<protein>
    <submittedName>
        <fullName evidence="1">Uncharacterized protein</fullName>
    </submittedName>
</protein>
<reference evidence="2" key="1">
    <citation type="submission" date="2020-04" db="EMBL/GenBank/DDBJ databases">
        <title>Genome analysis and biological profiling of marine Cellulosimicrobium funkei MOSEL-ME6.</title>
        <authorList>
            <person name="Tanveer F."/>
            <person name="Xie Y."/>
            <person name="Shinwari Z.K."/>
        </authorList>
    </citation>
    <scope>NUCLEOTIDE SEQUENCE [LARGE SCALE GENOMIC DNA]</scope>
    <source>
        <strain evidence="2">MOSEL-ME25</strain>
    </source>
</reference>
<sequence>MMLHKGELVMMDDRKESGIDPVPLSHFPGKIKKHIEIGKEEGKLEVGKYQ</sequence>
<dbReference type="EMBL" id="JABEVU030000001">
    <property type="protein sequence ID" value="MDB0579642.1"/>
    <property type="molecule type" value="Genomic_DNA"/>
</dbReference>
<reference evidence="1 2" key="2">
    <citation type="submission" date="2022-12" db="EMBL/GenBank/DDBJ databases">
        <title>Genome analysis and biological profiling of marine Salinicoccus roseus MOSEL-ME25.</title>
        <authorList>
            <person name="Mirza F.T."/>
            <person name="Xie Y."/>
            <person name="Shinwari Z.K."/>
        </authorList>
    </citation>
    <scope>NUCLEOTIDE SEQUENCE [LARGE SCALE GENOMIC DNA]</scope>
    <source>
        <strain evidence="1 2">MOSEL-ME25</strain>
    </source>
</reference>
<organism evidence="1 2">
    <name type="scientific">Salinicoccus roseus</name>
    <dbReference type="NCBI Taxonomy" id="45670"/>
    <lineage>
        <taxon>Bacteria</taxon>
        <taxon>Bacillati</taxon>
        <taxon>Bacillota</taxon>
        <taxon>Bacilli</taxon>
        <taxon>Bacillales</taxon>
        <taxon>Staphylococcaceae</taxon>
        <taxon>Salinicoccus</taxon>
    </lineage>
</organism>
<dbReference type="GeneID" id="77846500"/>
<name>A0ABT4YFZ2_9STAP</name>
<gene>
    <name evidence="1" type="ORF">F7P68_0003790</name>
</gene>
<keyword evidence="2" id="KW-1185">Reference proteome</keyword>
<evidence type="ECO:0000313" key="2">
    <source>
        <dbReference type="Proteomes" id="UP000527860"/>
    </source>
</evidence>
<comment type="caution">
    <text evidence="1">The sequence shown here is derived from an EMBL/GenBank/DDBJ whole genome shotgun (WGS) entry which is preliminary data.</text>
</comment>
<proteinExistence type="predicted"/>